<organism evidence="1">
    <name type="scientific">Brachypodium distachyon</name>
    <name type="common">Purple false brome</name>
    <name type="synonym">Trachynia distachya</name>
    <dbReference type="NCBI Taxonomy" id="15368"/>
    <lineage>
        <taxon>Eukaryota</taxon>
        <taxon>Viridiplantae</taxon>
        <taxon>Streptophyta</taxon>
        <taxon>Embryophyta</taxon>
        <taxon>Tracheophyta</taxon>
        <taxon>Spermatophyta</taxon>
        <taxon>Magnoliopsida</taxon>
        <taxon>Liliopsida</taxon>
        <taxon>Poales</taxon>
        <taxon>Poaceae</taxon>
        <taxon>BOP clade</taxon>
        <taxon>Pooideae</taxon>
        <taxon>Stipodae</taxon>
        <taxon>Brachypodieae</taxon>
        <taxon>Brachypodium</taxon>
    </lineage>
</organism>
<name>A0A2K2DPF9_BRADI</name>
<reference evidence="2" key="3">
    <citation type="submission" date="2018-08" db="UniProtKB">
        <authorList>
            <consortium name="EnsemblPlants"/>
        </authorList>
    </citation>
    <scope>IDENTIFICATION</scope>
    <source>
        <strain evidence="2">cv. Bd21</strain>
    </source>
</reference>
<feature type="non-terminal residue" evidence="1">
    <location>
        <position position="1"/>
    </location>
</feature>
<gene>
    <name evidence="1" type="ORF">BRADI_1g45086v3</name>
</gene>
<dbReference type="OrthoDB" id="672571at2759"/>
<keyword evidence="3" id="KW-1185">Reference proteome</keyword>
<dbReference type="EMBL" id="CM000880">
    <property type="protein sequence ID" value="PNT76157.1"/>
    <property type="molecule type" value="Genomic_DNA"/>
</dbReference>
<proteinExistence type="predicted"/>
<dbReference type="InParanoid" id="A0A2K2DPF9"/>
<reference evidence="1 2" key="1">
    <citation type="journal article" date="2010" name="Nature">
        <title>Genome sequencing and analysis of the model grass Brachypodium distachyon.</title>
        <authorList>
            <consortium name="International Brachypodium Initiative"/>
        </authorList>
    </citation>
    <scope>NUCLEOTIDE SEQUENCE [LARGE SCALE GENOMIC DNA]</scope>
    <source>
        <strain evidence="1 2">Bd21</strain>
    </source>
</reference>
<sequence length="112" mass="12959">LLNTALRARWRWLERVDDSKPWKEFAVRTTPEVRDLFEAATSSWVGDGGRTQFWKDRWLERCRIRDEYPSLVAVVRPRFVNTGLVREGLQGAWLTDVGPDLGEVALAEFLAL</sequence>
<dbReference type="EnsemblPlants" id="PNT76157">
    <property type="protein sequence ID" value="PNT76157"/>
    <property type="gene ID" value="BRADI_1g45086v3"/>
</dbReference>
<dbReference type="AlphaFoldDB" id="A0A2K2DPF9"/>
<dbReference type="Proteomes" id="UP000008810">
    <property type="component" value="Chromosome 1"/>
</dbReference>
<evidence type="ECO:0000313" key="1">
    <source>
        <dbReference type="EMBL" id="PNT76157.1"/>
    </source>
</evidence>
<reference evidence="1" key="2">
    <citation type="submission" date="2017-06" db="EMBL/GenBank/DDBJ databases">
        <title>WGS assembly of Brachypodium distachyon.</title>
        <authorList>
            <consortium name="The International Brachypodium Initiative"/>
            <person name="Lucas S."/>
            <person name="Harmon-Smith M."/>
            <person name="Lail K."/>
            <person name="Tice H."/>
            <person name="Grimwood J."/>
            <person name="Bruce D."/>
            <person name="Barry K."/>
            <person name="Shu S."/>
            <person name="Lindquist E."/>
            <person name="Wang M."/>
            <person name="Pitluck S."/>
            <person name="Vogel J.P."/>
            <person name="Garvin D.F."/>
            <person name="Mockler T.C."/>
            <person name="Schmutz J."/>
            <person name="Rokhsar D."/>
            <person name="Bevan M.W."/>
        </authorList>
    </citation>
    <scope>NUCLEOTIDE SEQUENCE</scope>
    <source>
        <strain evidence="1">Bd21</strain>
    </source>
</reference>
<evidence type="ECO:0000313" key="3">
    <source>
        <dbReference type="Proteomes" id="UP000008810"/>
    </source>
</evidence>
<accession>A0A2K2DPF9</accession>
<protein>
    <submittedName>
        <fullName evidence="1 2">Uncharacterized protein</fullName>
    </submittedName>
</protein>
<evidence type="ECO:0000313" key="2">
    <source>
        <dbReference type="EnsemblPlants" id="PNT76157"/>
    </source>
</evidence>
<dbReference type="Gramene" id="PNT76157">
    <property type="protein sequence ID" value="PNT76157"/>
    <property type="gene ID" value="BRADI_1g45086v3"/>
</dbReference>